<dbReference type="Proteomes" id="UP001295684">
    <property type="component" value="Unassembled WGS sequence"/>
</dbReference>
<evidence type="ECO:0000313" key="2">
    <source>
        <dbReference type="Proteomes" id="UP001295684"/>
    </source>
</evidence>
<organism evidence="1 2">
    <name type="scientific">Euplotes crassus</name>
    <dbReference type="NCBI Taxonomy" id="5936"/>
    <lineage>
        <taxon>Eukaryota</taxon>
        <taxon>Sar</taxon>
        <taxon>Alveolata</taxon>
        <taxon>Ciliophora</taxon>
        <taxon>Intramacronucleata</taxon>
        <taxon>Spirotrichea</taxon>
        <taxon>Hypotrichia</taxon>
        <taxon>Euplotida</taxon>
        <taxon>Euplotidae</taxon>
        <taxon>Moneuplotes</taxon>
    </lineage>
</organism>
<name>A0AAD1XV38_EUPCR</name>
<dbReference type="AlphaFoldDB" id="A0AAD1XV38"/>
<evidence type="ECO:0000313" key="1">
    <source>
        <dbReference type="EMBL" id="CAI2379620.1"/>
    </source>
</evidence>
<protein>
    <submittedName>
        <fullName evidence="1">Uncharacterized protein</fullName>
    </submittedName>
</protein>
<accession>A0AAD1XV38</accession>
<proteinExistence type="predicted"/>
<reference evidence="1" key="1">
    <citation type="submission" date="2023-07" db="EMBL/GenBank/DDBJ databases">
        <authorList>
            <consortium name="AG Swart"/>
            <person name="Singh M."/>
            <person name="Singh A."/>
            <person name="Seah K."/>
            <person name="Emmerich C."/>
        </authorList>
    </citation>
    <scope>NUCLEOTIDE SEQUENCE</scope>
    <source>
        <strain evidence="1">DP1</strain>
    </source>
</reference>
<keyword evidence="2" id="KW-1185">Reference proteome</keyword>
<dbReference type="EMBL" id="CAMPGE010021477">
    <property type="protein sequence ID" value="CAI2379620.1"/>
    <property type="molecule type" value="Genomic_DNA"/>
</dbReference>
<sequence length="251" mass="28973">MEDIAETETQLSKEECAIINTAVKNVRTELDQTPPWMMTTNKLIISNSCESRMILSNFVHFNKHTFPPESEIEIHLKGKDNKMRKFLEKFKCEKVSKLYILSDFIDGKTRFGLFIHCITQFLPNVLESISLLRLKLTNKSVYCLFSSTHNCKKMIFGLCEFDEAGLKFNEEIQSQTSNITLLSCRAINKDGIQRPESIRIFISSLLEAIENSYLINSIRKITLSKCGLTPNFVHQQQIEHDLTRVTFHVDN</sequence>
<gene>
    <name evidence="1" type="ORF">ECRASSUSDP1_LOCUS21033</name>
</gene>
<comment type="caution">
    <text evidence="1">The sequence shown here is derived from an EMBL/GenBank/DDBJ whole genome shotgun (WGS) entry which is preliminary data.</text>
</comment>